<proteinExistence type="predicted"/>
<comment type="caution">
    <text evidence="2">The sequence shown here is derived from an EMBL/GenBank/DDBJ whole genome shotgun (WGS) entry which is preliminary data.</text>
</comment>
<organism evidence="2">
    <name type="scientific">marine sediment metagenome</name>
    <dbReference type="NCBI Taxonomy" id="412755"/>
    <lineage>
        <taxon>unclassified sequences</taxon>
        <taxon>metagenomes</taxon>
        <taxon>ecological metagenomes</taxon>
    </lineage>
</organism>
<dbReference type="EMBL" id="LAZR01040555">
    <property type="protein sequence ID" value="KKL14197.1"/>
    <property type="molecule type" value="Genomic_DNA"/>
</dbReference>
<accession>A0A0F9BK83</accession>
<gene>
    <name evidence="2" type="ORF">LCGC14_2518180</name>
</gene>
<feature type="compositionally biased region" description="Basic and acidic residues" evidence="1">
    <location>
        <begin position="306"/>
        <end position="320"/>
    </location>
</feature>
<protein>
    <submittedName>
        <fullName evidence="2">Uncharacterized protein</fullName>
    </submittedName>
</protein>
<feature type="region of interest" description="Disordered" evidence="1">
    <location>
        <begin position="306"/>
        <end position="334"/>
    </location>
</feature>
<evidence type="ECO:0000313" key="2">
    <source>
        <dbReference type="EMBL" id="KKL14197.1"/>
    </source>
</evidence>
<dbReference type="AlphaFoldDB" id="A0A0F9BK83"/>
<evidence type="ECO:0000256" key="1">
    <source>
        <dbReference type="SAM" id="MobiDB-lite"/>
    </source>
</evidence>
<reference evidence="2" key="1">
    <citation type="journal article" date="2015" name="Nature">
        <title>Complex archaea that bridge the gap between prokaryotes and eukaryotes.</title>
        <authorList>
            <person name="Spang A."/>
            <person name="Saw J.H."/>
            <person name="Jorgensen S.L."/>
            <person name="Zaremba-Niedzwiedzka K."/>
            <person name="Martijn J."/>
            <person name="Lind A.E."/>
            <person name="van Eijk R."/>
            <person name="Schleper C."/>
            <person name="Guy L."/>
            <person name="Ettema T.J."/>
        </authorList>
    </citation>
    <scope>NUCLEOTIDE SEQUENCE</scope>
</reference>
<name>A0A0F9BK83_9ZZZZ</name>
<sequence length="373" mass="42752">MSDLTEDQALLEANNLRSEFQSHKLMKTRRALVGRMLEADIEALGIQENLKNIVPYETDIPNQEARQYATALSLAIPEVQVFVESEQATKVKQAEKLEAFYDAVVQQLCPNDYDVCRNMAMDGFGVRRIDEMQDFFDGTPARDTGEAPNVFLDRVDAFRQEIGLPLRCFTIDPMSFYFVENLERTEVIFGVEWVMMRESDVKKDGSFTQKGEMAVVRTKESIRHFWIPTGHTSDESEIVFEGENRFGHTGYILYRGLPTGFEDIERRYDPFAMVSINQGQIRNLLMTLAAQVAVQESTFWLETDLGKGDRGSRSISTDRKTKGRGTQARTDNSRAAAELDPGVHVMFRNRAQDIKDHLARLDLEDERYRFRDV</sequence>
<feature type="non-terminal residue" evidence="2">
    <location>
        <position position="373"/>
    </location>
</feature>